<protein>
    <submittedName>
        <fullName evidence="2">Metal-binding protein</fullName>
    </submittedName>
</protein>
<feature type="domain" description="CHAD" evidence="1">
    <location>
        <begin position="9"/>
        <end position="311"/>
    </location>
</feature>
<organism evidence="2 3">
    <name type="scientific">Mastigocoleus testarum BC008</name>
    <dbReference type="NCBI Taxonomy" id="371196"/>
    <lineage>
        <taxon>Bacteria</taxon>
        <taxon>Bacillati</taxon>
        <taxon>Cyanobacteriota</taxon>
        <taxon>Cyanophyceae</taxon>
        <taxon>Nostocales</taxon>
        <taxon>Hapalosiphonaceae</taxon>
        <taxon>Mastigocoleus</taxon>
    </lineage>
</organism>
<sequence>MTVTTDFQAYTLGDYAHQAIQKHLKKILKWEKPVRQDKDPEALHQMRVGMRRLRSSVNGFSLGIVVPKAISDKNIGRIARRLGQLRDLDVLQETLEKVYKPHLPDKEEVLLAAVFKTLNKQREDAVSGVKLILKDDSYKSLKESLKVWLEAPTYQDSAALPIQQVVPDLLLPEVSHFLLHPGWLIGTKIENTDVVVLKNWETKKIEKFLTTGGENLHNLRKQAKRLRYQMELFTDLYGDSYKTHLAEVKNVQDILGQLNDGVVLADWLSYVCKSKLLHKLPTLAKLIEERRYSLWGEWQRLQEVYIKPETKQDFRLAILNPYEKQTSNENHEQVAALVTN</sequence>
<evidence type="ECO:0000313" key="3">
    <source>
        <dbReference type="Proteomes" id="UP000053372"/>
    </source>
</evidence>
<dbReference type="SMART" id="SM00880">
    <property type="entry name" value="CHAD"/>
    <property type="match status" value="1"/>
</dbReference>
<evidence type="ECO:0000259" key="1">
    <source>
        <dbReference type="PROSITE" id="PS51708"/>
    </source>
</evidence>
<dbReference type="PANTHER" id="PTHR39339:SF1">
    <property type="entry name" value="CHAD DOMAIN-CONTAINING PROTEIN"/>
    <property type="match status" value="1"/>
</dbReference>
<dbReference type="AlphaFoldDB" id="A0A0V7ZT63"/>
<reference evidence="2 3" key="1">
    <citation type="journal article" date="2015" name="Genome Announc.">
        <title>Draft Genome of the Euendolithic (true boring) Cyanobacterium Mastigocoleus testarum strain BC008.</title>
        <authorList>
            <person name="Guida B.S."/>
            <person name="Garcia-Pichel F."/>
        </authorList>
    </citation>
    <scope>NUCLEOTIDE SEQUENCE [LARGE SCALE GENOMIC DNA]</scope>
    <source>
        <strain evidence="2 3">BC008</strain>
    </source>
</reference>
<dbReference type="PANTHER" id="PTHR39339">
    <property type="entry name" value="SLR1444 PROTEIN"/>
    <property type="match status" value="1"/>
</dbReference>
<dbReference type="Gene3D" id="1.40.20.10">
    <property type="entry name" value="CHAD domain"/>
    <property type="match status" value="1"/>
</dbReference>
<accession>A0A0V7ZT63</accession>
<keyword evidence="3" id="KW-1185">Reference proteome</keyword>
<dbReference type="OrthoDB" id="9777271at2"/>
<dbReference type="Pfam" id="PF05235">
    <property type="entry name" value="CHAD"/>
    <property type="match status" value="1"/>
</dbReference>
<proteinExistence type="predicted"/>
<dbReference type="PROSITE" id="PS51708">
    <property type="entry name" value="CHAD"/>
    <property type="match status" value="1"/>
</dbReference>
<dbReference type="EMBL" id="LMTZ01000085">
    <property type="protein sequence ID" value="KST67688.1"/>
    <property type="molecule type" value="Genomic_DNA"/>
</dbReference>
<comment type="caution">
    <text evidence="2">The sequence shown here is derived from an EMBL/GenBank/DDBJ whole genome shotgun (WGS) entry which is preliminary data.</text>
</comment>
<evidence type="ECO:0000313" key="2">
    <source>
        <dbReference type="EMBL" id="KST67688.1"/>
    </source>
</evidence>
<gene>
    <name evidence="2" type="ORF">BC008_43815</name>
</gene>
<dbReference type="Proteomes" id="UP000053372">
    <property type="component" value="Unassembled WGS sequence"/>
</dbReference>
<dbReference type="InterPro" id="IPR007899">
    <property type="entry name" value="CHAD_dom"/>
</dbReference>
<name>A0A0V7ZT63_9CYAN</name>
<dbReference type="InterPro" id="IPR038186">
    <property type="entry name" value="CHAD_dom_sf"/>
</dbReference>
<dbReference type="RefSeq" id="WP_027843134.1">
    <property type="nucleotide sequence ID" value="NZ_LMTZ01000085.1"/>
</dbReference>